<keyword evidence="4" id="KW-0238">DNA-binding</keyword>
<keyword evidence="3" id="KW-0805">Transcription regulation</keyword>
<dbReference type="EMBL" id="JASWJB010000214">
    <property type="protein sequence ID" value="KAK2593392.1"/>
    <property type="molecule type" value="Genomic_DNA"/>
</dbReference>
<dbReference type="GO" id="GO:0046872">
    <property type="term" value="F:metal ion binding"/>
    <property type="evidence" value="ECO:0007669"/>
    <property type="project" value="UniProtKB-KW"/>
</dbReference>
<name>A0AAJ0CKP6_9HYPO</name>
<keyword evidence="1" id="KW-0479">Metal-binding</keyword>
<protein>
    <submittedName>
        <fullName evidence="7">Uncharacterized protein</fullName>
    </submittedName>
</protein>
<accession>A0AAJ0CKP6</accession>
<keyword evidence="6" id="KW-0539">Nucleus</keyword>
<dbReference type="Proteomes" id="UP001251528">
    <property type="component" value="Unassembled WGS sequence"/>
</dbReference>
<evidence type="ECO:0000256" key="1">
    <source>
        <dbReference type="ARBA" id="ARBA00022723"/>
    </source>
</evidence>
<dbReference type="AlphaFoldDB" id="A0AAJ0CKP6"/>
<evidence type="ECO:0000256" key="6">
    <source>
        <dbReference type="ARBA" id="ARBA00023242"/>
    </source>
</evidence>
<keyword evidence="2" id="KW-0862">Zinc</keyword>
<comment type="caution">
    <text evidence="7">The sequence shown here is derived from an EMBL/GenBank/DDBJ whole genome shotgun (WGS) entry which is preliminary data.</text>
</comment>
<evidence type="ECO:0000313" key="7">
    <source>
        <dbReference type="EMBL" id="KAK2593392.1"/>
    </source>
</evidence>
<sequence length="402" mass="46128">MSRIDLLCNIAMKQYAKSLKFVMDMIQSDRPLSYSDKATILTTNFLFVLHCAQQNTLPESLLHLMNGFKLIQHWRFWEPPLDYNASLSSSSSSLQPAHSALPNMPVLSCYIQTEEGMANDMPAASSWAWQWEHAVFSVQKRPFISLSDAHLEIEMIWIGARSLVKRMPLKPNQAEVNFLEEKRMGLCVYTQNWAMRLGAFQASHHISESDNARISILKVRKILLDVLLSVDVNQFEICWDAFQPQFERAILLVEALLHKHEGDHTAKPEHVEPYSLLPILTNSLHYICRVCRCPSLRRRAIALLKEQQRTERIFGVLGGLVQITQSAEMMMHLEERAWVLGRNTQDDNLECICLAGKYICSNHRVFELNIDHSRRVFSIRTVGDIVQNRPAQTVALTDLFPT</sequence>
<dbReference type="PANTHER" id="PTHR36206:SF12">
    <property type="entry name" value="ASPERCRYPTIN BIOSYNTHESIS CLUSTER-SPECIFIC TRANSCRIPTION REGULATOR ATNN-RELATED"/>
    <property type="match status" value="1"/>
</dbReference>
<evidence type="ECO:0000256" key="2">
    <source>
        <dbReference type="ARBA" id="ARBA00022833"/>
    </source>
</evidence>
<dbReference type="InterPro" id="IPR052360">
    <property type="entry name" value="Transcr_Regulatory_Proteins"/>
</dbReference>
<evidence type="ECO:0000256" key="4">
    <source>
        <dbReference type="ARBA" id="ARBA00023125"/>
    </source>
</evidence>
<keyword evidence="5" id="KW-0804">Transcription</keyword>
<organism evidence="7 8">
    <name type="scientific">Conoideocrella luteorostrata</name>
    <dbReference type="NCBI Taxonomy" id="1105319"/>
    <lineage>
        <taxon>Eukaryota</taxon>
        <taxon>Fungi</taxon>
        <taxon>Dikarya</taxon>
        <taxon>Ascomycota</taxon>
        <taxon>Pezizomycotina</taxon>
        <taxon>Sordariomycetes</taxon>
        <taxon>Hypocreomycetidae</taxon>
        <taxon>Hypocreales</taxon>
        <taxon>Clavicipitaceae</taxon>
        <taxon>Conoideocrella</taxon>
    </lineage>
</organism>
<evidence type="ECO:0000256" key="5">
    <source>
        <dbReference type="ARBA" id="ARBA00023163"/>
    </source>
</evidence>
<evidence type="ECO:0000313" key="8">
    <source>
        <dbReference type="Proteomes" id="UP001251528"/>
    </source>
</evidence>
<evidence type="ECO:0000256" key="3">
    <source>
        <dbReference type="ARBA" id="ARBA00023015"/>
    </source>
</evidence>
<keyword evidence="8" id="KW-1185">Reference proteome</keyword>
<gene>
    <name evidence="7" type="ORF">QQS21_008923</name>
</gene>
<proteinExistence type="predicted"/>
<dbReference type="PANTHER" id="PTHR36206">
    <property type="entry name" value="ASPERCRYPTIN BIOSYNTHESIS CLUSTER-SPECIFIC TRANSCRIPTION REGULATOR ATNN-RELATED"/>
    <property type="match status" value="1"/>
</dbReference>
<reference evidence="7" key="1">
    <citation type="submission" date="2023-06" db="EMBL/GenBank/DDBJ databases">
        <title>Conoideocrella luteorostrata (Hypocreales: Clavicipitaceae), a potential biocontrol fungus for elongate hemlock scale in United States Christmas tree production areas.</title>
        <authorList>
            <person name="Barrett H."/>
            <person name="Lovett B."/>
            <person name="Macias A.M."/>
            <person name="Stajich J.E."/>
            <person name="Kasson M.T."/>
        </authorList>
    </citation>
    <scope>NUCLEOTIDE SEQUENCE</scope>
    <source>
        <strain evidence="7">ARSEF 14590</strain>
    </source>
</reference>
<dbReference type="GO" id="GO:0003677">
    <property type="term" value="F:DNA binding"/>
    <property type="evidence" value="ECO:0007669"/>
    <property type="project" value="UniProtKB-KW"/>
</dbReference>